<feature type="repeat" description="ANK" evidence="3">
    <location>
        <begin position="326"/>
        <end position="359"/>
    </location>
</feature>
<organism evidence="4">
    <name type="scientific">Fusarium clavum</name>
    <dbReference type="NCBI Taxonomy" id="2594811"/>
    <lineage>
        <taxon>Eukaryota</taxon>
        <taxon>Fungi</taxon>
        <taxon>Dikarya</taxon>
        <taxon>Ascomycota</taxon>
        <taxon>Pezizomycotina</taxon>
        <taxon>Sordariomycetes</taxon>
        <taxon>Hypocreomycetidae</taxon>
        <taxon>Hypocreales</taxon>
        <taxon>Nectriaceae</taxon>
        <taxon>Fusarium</taxon>
        <taxon>Fusarium incarnatum-equiseti species complex</taxon>
    </lineage>
</organism>
<dbReference type="Pfam" id="PF12796">
    <property type="entry name" value="Ank_2"/>
    <property type="match status" value="3"/>
</dbReference>
<dbReference type="InterPro" id="IPR002110">
    <property type="entry name" value="Ankyrin_rpt"/>
</dbReference>
<evidence type="ECO:0000256" key="2">
    <source>
        <dbReference type="ARBA" id="ARBA00023043"/>
    </source>
</evidence>
<protein>
    <submittedName>
        <fullName evidence="4">WGS project CBMI000000000 data, contig CS3069_c003543</fullName>
    </submittedName>
</protein>
<feature type="repeat" description="ANK" evidence="3">
    <location>
        <begin position="134"/>
        <end position="166"/>
    </location>
</feature>
<dbReference type="PROSITE" id="PS50088">
    <property type="entry name" value="ANK_REPEAT"/>
    <property type="match status" value="5"/>
</dbReference>
<dbReference type="Gene3D" id="1.25.40.20">
    <property type="entry name" value="Ankyrin repeat-containing domain"/>
    <property type="match status" value="3"/>
</dbReference>
<evidence type="ECO:0000256" key="1">
    <source>
        <dbReference type="ARBA" id="ARBA00022737"/>
    </source>
</evidence>
<comment type="caution">
    <text evidence="4">The sequence shown here is derived from an EMBL/GenBank/DDBJ whole genome shotgun (WGS) entry which is preliminary data.</text>
</comment>
<dbReference type="Pfam" id="PF00023">
    <property type="entry name" value="Ank"/>
    <property type="match status" value="1"/>
</dbReference>
<name>A0A090MI33_9HYPO</name>
<feature type="repeat" description="ANK" evidence="3">
    <location>
        <begin position="434"/>
        <end position="466"/>
    </location>
</feature>
<feature type="repeat" description="ANK" evidence="3">
    <location>
        <begin position="467"/>
        <end position="499"/>
    </location>
</feature>
<keyword evidence="2 3" id="KW-0040">ANK repeat</keyword>
<feature type="repeat" description="ANK" evidence="3">
    <location>
        <begin position="63"/>
        <end position="84"/>
    </location>
</feature>
<evidence type="ECO:0000256" key="3">
    <source>
        <dbReference type="PROSITE-ProRule" id="PRU00023"/>
    </source>
</evidence>
<dbReference type="SMART" id="SM00248">
    <property type="entry name" value="ANK"/>
    <property type="match status" value="9"/>
</dbReference>
<dbReference type="SUPFAM" id="SSF48403">
    <property type="entry name" value="Ankyrin repeat"/>
    <property type="match status" value="2"/>
</dbReference>
<dbReference type="PROSITE" id="PS50297">
    <property type="entry name" value="ANK_REP_REGION"/>
    <property type="match status" value="3"/>
</dbReference>
<keyword evidence="1" id="KW-0677">Repeat</keyword>
<reference evidence="4" key="1">
    <citation type="submission" date="2013-05" db="EMBL/GenBank/DDBJ databases">
        <title>Draft genome sequences of six wheat associated Fusarium spp. isolates.</title>
        <authorList>
            <person name="Moolhuijzen P.M."/>
            <person name="Manners J.M."/>
            <person name="Wilcox S."/>
            <person name="Bellgard M.I."/>
            <person name="Gardiner D.M."/>
        </authorList>
    </citation>
    <scope>NUCLEOTIDE SEQUENCE</scope>
    <source>
        <strain evidence="4">CS3069</strain>
    </source>
</reference>
<dbReference type="PANTHER" id="PTHR24198:SF165">
    <property type="entry name" value="ANKYRIN REPEAT-CONTAINING PROTEIN-RELATED"/>
    <property type="match status" value="1"/>
</dbReference>
<dbReference type="EMBL" id="CBMI010003541">
    <property type="protein sequence ID" value="CEG05295.1"/>
    <property type="molecule type" value="Genomic_DNA"/>
</dbReference>
<dbReference type="PANTHER" id="PTHR24198">
    <property type="entry name" value="ANKYRIN REPEAT AND PROTEIN KINASE DOMAIN-CONTAINING PROTEIN"/>
    <property type="match status" value="1"/>
</dbReference>
<gene>
    <name evidence="4" type="ORF">BN850_0106980</name>
</gene>
<dbReference type="InterPro" id="IPR036770">
    <property type="entry name" value="Ankyrin_rpt-contain_sf"/>
</dbReference>
<dbReference type="AlphaFoldDB" id="A0A090MI33"/>
<proteinExistence type="predicted"/>
<evidence type="ECO:0000313" key="4">
    <source>
        <dbReference type="EMBL" id="CEG05295.1"/>
    </source>
</evidence>
<sequence>MLLQATRSEELPIIKLVVDLKLVKASGIDNLRLLHEAARSGWVEGMAALIDLGADVNNGEGNYGITPLHTACENQREEAIKLLLGIDKIEINARAEDGRTPIMDLMTAFNEDKGVELYKLLIARGASASIQDTEGSSLMHFAMQTCNPKIVRILCTAGLSIESPNKSGQLPLHWMADWNYYERRNSVTADGPRSMWERRRDCMKLVFELSSPSSLDSVCDWKIGKTTSKQTPLSLALKSHNWDIAADLLKHIKQPVNMSYLLDPYTDIIRELCMVSERLASVSTPGSLDRTMLYYFELQPLPPDDWTRLLQLSLDAGADINGVDWNEETPLHLCVKRAASIQVIDTLLKLGANPYQATKDGLDCFQLALLCSDEAGSWDIMSCLRTYANTHPEPTHYFCQGDFLISSQTPIDNEETRYLQVLRQTDAINCETRSGRTLIYEAASRGNTHLVQRLLDHGAYPHYVDDLGSSALHAAAKQQAPATVALLLQVGSDVDQASVNEYGSTVTGTPLHVCLQGCTRSRVTDKATDTVRMLLSYGADPNYAAVREDRTETSLSLPLKALCESIYYPHYDAVVAKDSDHLLLEVLKLLVDAGARVADNADDIIVGVVAKMEGYEMLWEEMRSQLIYSQATQGLT</sequence>
<accession>A0A090MI33</accession>